<dbReference type="EMBL" id="PJCG01000043">
    <property type="protein sequence ID" value="PKI20001.1"/>
    <property type="molecule type" value="Genomic_DNA"/>
</dbReference>
<reference evidence="2 3" key="1">
    <citation type="submission" date="2017-12" db="EMBL/GenBank/DDBJ databases">
        <title>Isolation and characterization of an aerobic denitrifying Pseudomonas monteilii CY06 from aquaculture ponds.</title>
        <authorList>
            <person name="Ma Q."/>
            <person name="Cai Y."/>
            <person name="He Z."/>
        </authorList>
    </citation>
    <scope>NUCLEOTIDE SEQUENCE [LARGE SCALE GENOMIC DNA]</scope>
    <source>
        <strain evidence="2 3">CY06</strain>
    </source>
</reference>
<evidence type="ECO:0000313" key="3">
    <source>
        <dbReference type="Proteomes" id="UP000233399"/>
    </source>
</evidence>
<comment type="caution">
    <text evidence="2">The sequence shown here is derived from an EMBL/GenBank/DDBJ whole genome shotgun (WGS) entry which is preliminary data.</text>
</comment>
<proteinExistence type="predicted"/>
<evidence type="ECO:0000313" key="2">
    <source>
        <dbReference type="EMBL" id="PKI20001.1"/>
    </source>
</evidence>
<protein>
    <submittedName>
        <fullName evidence="2">Uncharacterized protein</fullName>
    </submittedName>
</protein>
<organism evidence="2 3">
    <name type="scientific">Pseudomonas monteilii</name>
    <dbReference type="NCBI Taxonomy" id="76759"/>
    <lineage>
        <taxon>Bacteria</taxon>
        <taxon>Pseudomonadati</taxon>
        <taxon>Pseudomonadota</taxon>
        <taxon>Gammaproteobacteria</taxon>
        <taxon>Pseudomonadales</taxon>
        <taxon>Pseudomonadaceae</taxon>
        <taxon>Pseudomonas</taxon>
    </lineage>
</organism>
<dbReference type="Proteomes" id="UP000233399">
    <property type="component" value="Unassembled WGS sequence"/>
</dbReference>
<feature type="compositionally biased region" description="Polar residues" evidence="1">
    <location>
        <begin position="33"/>
        <end position="44"/>
    </location>
</feature>
<evidence type="ECO:0000256" key="1">
    <source>
        <dbReference type="SAM" id="MobiDB-lite"/>
    </source>
</evidence>
<accession>A0A2N1IP31</accession>
<gene>
    <name evidence="2" type="ORF">CXB65_20315</name>
</gene>
<dbReference type="AlphaFoldDB" id="A0A2N1IP31"/>
<name>A0A2N1IP31_9PSED</name>
<sequence>MEHSIFGGAHSRVPQPMVGGSIQSCAGFSESVQHWPQTTIQPSSEGRRGRPVRRKASNESMSGRVHRPARVIITACGLGVSGVSERRIVAQGAIVSSRQNVAGSLSD</sequence>
<feature type="region of interest" description="Disordered" evidence="1">
    <location>
        <begin position="33"/>
        <end position="64"/>
    </location>
</feature>